<evidence type="ECO:0008006" key="4">
    <source>
        <dbReference type="Google" id="ProtNLM"/>
    </source>
</evidence>
<dbReference type="AlphaFoldDB" id="A0AAU9IK61"/>
<feature type="coiled-coil region" evidence="1">
    <location>
        <begin position="47"/>
        <end position="102"/>
    </location>
</feature>
<accession>A0AAU9IK61</accession>
<sequence length="381" mass="45029">MDLGMTDSLNCIGDMTEMHKTGSNFNSTAKISEFQRTSDQWDLNLLLEAEREKVSILEQKLANKEKLLEGLESLHSDLYLTIEELQEKEVKHLKEAKQFKLKYEAAEFELIKSKETIKIRNSQISKLKEIIDQKIWEFKEKKCEKCLGGDKKQKMLLKIQEKEEIIQAFDIQNLEMKQENIELKNDLKIYQEKCNKLQEELDKANAKIIEISDQIGSQFHSKKNSLKTDYELESSPEIKELRDHVKSLEEKINFSETQKIDIYENQELYAILGVCNEKAAIKRVLYLKHHYEKSKKYCKFYKKIVDILRKYPEIKTHKEISCKSAWTLLERIIEEFVILKASRDSDIMSKLCEIFNLKSAAFLIDYAEKIKFQLERQNKQF</sequence>
<dbReference type="Proteomes" id="UP001162131">
    <property type="component" value="Unassembled WGS sequence"/>
</dbReference>
<dbReference type="EMBL" id="CAJZBQ010000011">
    <property type="protein sequence ID" value="CAG9313642.1"/>
    <property type="molecule type" value="Genomic_DNA"/>
</dbReference>
<gene>
    <name evidence="2" type="ORF">BSTOLATCC_MIC9451</name>
</gene>
<evidence type="ECO:0000313" key="2">
    <source>
        <dbReference type="EMBL" id="CAG9313642.1"/>
    </source>
</evidence>
<comment type="caution">
    <text evidence="2">The sequence shown here is derived from an EMBL/GenBank/DDBJ whole genome shotgun (WGS) entry which is preliminary data.</text>
</comment>
<protein>
    <recommendedName>
        <fullName evidence="4">FRIGIDA-like protein</fullName>
    </recommendedName>
</protein>
<keyword evidence="3" id="KW-1185">Reference proteome</keyword>
<proteinExistence type="predicted"/>
<evidence type="ECO:0000256" key="1">
    <source>
        <dbReference type="SAM" id="Coils"/>
    </source>
</evidence>
<name>A0AAU9IK61_9CILI</name>
<reference evidence="2" key="1">
    <citation type="submission" date="2021-09" db="EMBL/GenBank/DDBJ databases">
        <authorList>
            <consortium name="AG Swart"/>
            <person name="Singh M."/>
            <person name="Singh A."/>
            <person name="Seah K."/>
            <person name="Emmerich C."/>
        </authorList>
    </citation>
    <scope>NUCLEOTIDE SEQUENCE</scope>
    <source>
        <strain evidence="2">ATCC30299</strain>
    </source>
</reference>
<organism evidence="2 3">
    <name type="scientific">Blepharisma stoltei</name>
    <dbReference type="NCBI Taxonomy" id="1481888"/>
    <lineage>
        <taxon>Eukaryota</taxon>
        <taxon>Sar</taxon>
        <taxon>Alveolata</taxon>
        <taxon>Ciliophora</taxon>
        <taxon>Postciliodesmatophora</taxon>
        <taxon>Heterotrichea</taxon>
        <taxon>Heterotrichida</taxon>
        <taxon>Blepharismidae</taxon>
        <taxon>Blepharisma</taxon>
    </lineage>
</organism>
<keyword evidence="1" id="KW-0175">Coiled coil</keyword>
<evidence type="ECO:0000313" key="3">
    <source>
        <dbReference type="Proteomes" id="UP001162131"/>
    </source>
</evidence>
<feature type="coiled-coil region" evidence="1">
    <location>
        <begin position="173"/>
        <end position="214"/>
    </location>
</feature>